<dbReference type="Pfam" id="PF00476">
    <property type="entry name" value="DNA_pol_A"/>
    <property type="match status" value="1"/>
</dbReference>
<keyword evidence="2" id="KW-0235">DNA replication</keyword>
<evidence type="ECO:0000256" key="1">
    <source>
        <dbReference type="ARBA" id="ARBA00012417"/>
    </source>
</evidence>
<dbReference type="Proteomes" id="UP001501599">
    <property type="component" value="Unassembled WGS sequence"/>
</dbReference>
<comment type="catalytic activity">
    <reaction evidence="3">
        <text>DNA(n) + a 2'-deoxyribonucleoside 5'-triphosphate = DNA(n+1) + diphosphate</text>
        <dbReference type="Rhea" id="RHEA:22508"/>
        <dbReference type="Rhea" id="RHEA-COMP:17339"/>
        <dbReference type="Rhea" id="RHEA-COMP:17340"/>
        <dbReference type="ChEBI" id="CHEBI:33019"/>
        <dbReference type="ChEBI" id="CHEBI:61560"/>
        <dbReference type="ChEBI" id="CHEBI:173112"/>
        <dbReference type="EC" id="2.7.7.7"/>
    </reaction>
</comment>
<sequence length="473" mass="50560">MRWVWQDSARVVPVLLAAGVAVERARDLRLCHRILADAGRMPLDARWTRRLRAPDGALFSLDEAPEPVDALVDELARQEAAVAGDASLGMLLAAESTGALVAEELLHVGLPWSAREHDRLLTDALGPRPSAGRPARLQALADEVDAALGQHVAIDSPPELLRALRSAGLDVRSTSRWELQELDHPVVAPLTAYKRLYRLWTANGWQWADDWVQDGRFHAEYVPAGVVTGRWATAGGGAMQIAKQVRGAVVADPGWRLVVADAAQLEPRVLAAMARDEALAGAAVGDLYEGLVASGVAESRPRAKVAMLGALYGATSGDSGRLVPALRRAYPAAMRVVDDAAATGERGGLVRTWLGRTSPPMPAASAGLSDRDAVSRERGWGRFTRNFVVQGSAAEWALCWMALLRRSLRAGGGELVYFLHDEVIVHAPAERADAVADEIRAAAAGAGRMLFGTFPIAFPVEARIACDYASAEG</sequence>
<evidence type="ECO:0000259" key="4">
    <source>
        <dbReference type="SMART" id="SM00482"/>
    </source>
</evidence>
<dbReference type="Gene3D" id="1.10.150.20">
    <property type="entry name" value="5' to 3' exonuclease, C-terminal subdomain"/>
    <property type="match status" value="1"/>
</dbReference>
<keyword evidence="6" id="KW-1185">Reference proteome</keyword>
<dbReference type="PANTHER" id="PTHR10133:SF27">
    <property type="entry name" value="DNA POLYMERASE NU"/>
    <property type="match status" value="1"/>
</dbReference>
<dbReference type="InterPro" id="IPR001098">
    <property type="entry name" value="DNA-dir_DNA_pol_A_palm_dom"/>
</dbReference>
<reference evidence="6" key="1">
    <citation type="journal article" date="2019" name="Int. J. Syst. Evol. Microbiol.">
        <title>The Global Catalogue of Microorganisms (GCM) 10K type strain sequencing project: providing services to taxonomists for standard genome sequencing and annotation.</title>
        <authorList>
            <consortium name="The Broad Institute Genomics Platform"/>
            <consortium name="The Broad Institute Genome Sequencing Center for Infectious Disease"/>
            <person name="Wu L."/>
            <person name="Ma J."/>
        </authorList>
    </citation>
    <scope>NUCLEOTIDE SEQUENCE [LARGE SCALE GENOMIC DNA]</scope>
    <source>
        <strain evidence="6">JCM 16026</strain>
    </source>
</reference>
<dbReference type="PANTHER" id="PTHR10133">
    <property type="entry name" value="DNA POLYMERASE I"/>
    <property type="match status" value="1"/>
</dbReference>
<dbReference type="EMBL" id="BAAAQT010000005">
    <property type="protein sequence ID" value="GAA2172523.1"/>
    <property type="molecule type" value="Genomic_DNA"/>
</dbReference>
<dbReference type="CDD" id="cd06444">
    <property type="entry name" value="DNA_pol_A"/>
    <property type="match status" value="1"/>
</dbReference>
<dbReference type="Gene3D" id="3.30.70.370">
    <property type="match status" value="1"/>
</dbReference>
<comment type="caution">
    <text evidence="5">The sequence shown here is derived from an EMBL/GenBank/DDBJ whole genome shotgun (WGS) entry which is preliminary data.</text>
</comment>
<protein>
    <recommendedName>
        <fullName evidence="1">DNA-directed DNA polymerase</fullName>
        <ecNumber evidence="1">2.7.7.7</ecNumber>
    </recommendedName>
</protein>
<gene>
    <name evidence="5" type="ORF">GCM10009846_10820</name>
</gene>
<evidence type="ECO:0000313" key="5">
    <source>
        <dbReference type="EMBL" id="GAA2172523.1"/>
    </source>
</evidence>
<dbReference type="InterPro" id="IPR002298">
    <property type="entry name" value="DNA_polymerase_A"/>
</dbReference>
<dbReference type="GO" id="GO:0004527">
    <property type="term" value="F:exonuclease activity"/>
    <property type="evidence" value="ECO:0007669"/>
    <property type="project" value="UniProtKB-KW"/>
</dbReference>
<evidence type="ECO:0000256" key="2">
    <source>
        <dbReference type="ARBA" id="ARBA00022705"/>
    </source>
</evidence>
<dbReference type="InterPro" id="IPR043502">
    <property type="entry name" value="DNA/RNA_pol_sf"/>
</dbReference>
<dbReference type="NCBIfam" id="NF011538">
    <property type="entry name" value="PRK14975.1-1"/>
    <property type="match status" value="1"/>
</dbReference>
<dbReference type="EC" id="2.7.7.7" evidence="1"/>
<organism evidence="5 6">
    <name type="scientific">Agrococcus versicolor</name>
    <dbReference type="NCBI Taxonomy" id="501482"/>
    <lineage>
        <taxon>Bacteria</taxon>
        <taxon>Bacillati</taxon>
        <taxon>Actinomycetota</taxon>
        <taxon>Actinomycetes</taxon>
        <taxon>Micrococcales</taxon>
        <taxon>Microbacteriaceae</taxon>
        <taxon>Agrococcus</taxon>
    </lineage>
</organism>
<dbReference type="SUPFAM" id="SSF56672">
    <property type="entry name" value="DNA/RNA polymerases"/>
    <property type="match status" value="1"/>
</dbReference>
<accession>A0ABP5MD52</accession>
<evidence type="ECO:0000313" key="6">
    <source>
        <dbReference type="Proteomes" id="UP001501599"/>
    </source>
</evidence>
<proteinExistence type="predicted"/>
<keyword evidence="5" id="KW-0378">Hydrolase</keyword>
<keyword evidence="5" id="KW-0269">Exonuclease</keyword>
<name>A0ABP5MD52_9MICO</name>
<keyword evidence="5" id="KW-0540">Nuclease</keyword>
<evidence type="ECO:0000256" key="3">
    <source>
        <dbReference type="ARBA" id="ARBA00049244"/>
    </source>
</evidence>
<dbReference type="SMART" id="SM00482">
    <property type="entry name" value="POLAc"/>
    <property type="match status" value="1"/>
</dbReference>
<feature type="domain" description="DNA-directed DNA polymerase family A palm" evidence="4">
    <location>
        <begin position="242"/>
        <end position="431"/>
    </location>
</feature>